<sequence length="478" mass="55116">MLRMVDKEYIRKKHFLEGWSIRELSRQLKISRQTVRKMLKDGEIPKYHRKKPKPSPVMDPYRDVIENILEMDTNAPPKQRHTSARIYERLHDEYGFKGGESTVRRYVRSLKDVKNECFLLLEAAPGEQMQIDFGEAQIYLKNKLVKVLLFCMRLKHSSVPFVIAFPTQRLEAFLEGHNRAFAYFGGVCKEGLYDNASTQVVKILEGPEREEHTWFSSLRAHYLFNSLFARPGRGNEKGSVESLVKYVRKRALVPVPSFQTWDELNAHLLSWCQKEKEKHMDQWLEEQKALRPLPVTSFSAARPKPVKVDSYALVTVDRNKYSVPCQYTGQVLLAKAYVDRVDIIHLSQIVATHPRCYARGEAILEILHYLPVLQHKPHAVTHAKVVRQLPAVFGRLRERMVGVHSRGYKDFLEVLLLLRDYSVAELTTALELLGESTITADTIRQIVSGDNVQPQVYSEAITTIDDATKYDQLLAEVI</sequence>
<keyword evidence="10" id="KW-1185">Reference proteome</keyword>
<dbReference type="PROSITE" id="PS50994">
    <property type="entry name" value="INTEGRASE"/>
    <property type="match status" value="1"/>
</dbReference>
<dbReference type="EMBL" id="CM001441">
    <property type="protein sequence ID" value="EHQ88943.1"/>
    <property type="molecule type" value="Genomic_DNA"/>
</dbReference>
<keyword evidence="4" id="KW-0233">DNA recombination</keyword>
<dbReference type="HOGENOM" id="CLU_020626_2_4_9"/>
<reference evidence="9 10" key="1">
    <citation type="submission" date="2011-11" db="EMBL/GenBank/DDBJ databases">
        <title>The Noncontiguous Finished genome of Desulfosporosinus youngiae DSM 17734.</title>
        <authorList>
            <consortium name="US DOE Joint Genome Institute (JGI-PGF)"/>
            <person name="Lucas S."/>
            <person name="Han J."/>
            <person name="Lapidus A."/>
            <person name="Cheng J.-F."/>
            <person name="Goodwin L."/>
            <person name="Pitluck S."/>
            <person name="Peters L."/>
            <person name="Ovchinnikova G."/>
            <person name="Lu M."/>
            <person name="Land M.L."/>
            <person name="Hauser L."/>
            <person name="Pester M."/>
            <person name="Spring S."/>
            <person name="Ollivier B."/>
            <person name="Rattei T."/>
            <person name="Klenk H.-P."/>
            <person name="Wagner M."/>
            <person name="Loy A."/>
            <person name="Woyke T.J."/>
        </authorList>
    </citation>
    <scope>NUCLEOTIDE SEQUENCE [LARGE SCALE GENOMIC DNA]</scope>
    <source>
        <strain evidence="9 10">DSM 17734</strain>
    </source>
</reference>
<dbReference type="InterPro" id="IPR017894">
    <property type="entry name" value="HTH_IS21_transposase_type"/>
</dbReference>
<organism evidence="9 10">
    <name type="scientific">Desulfosporosinus youngiae DSM 17734</name>
    <dbReference type="NCBI Taxonomy" id="768710"/>
    <lineage>
        <taxon>Bacteria</taxon>
        <taxon>Bacillati</taxon>
        <taxon>Bacillota</taxon>
        <taxon>Clostridia</taxon>
        <taxon>Eubacteriales</taxon>
        <taxon>Desulfitobacteriaceae</taxon>
        <taxon>Desulfosporosinus</taxon>
    </lineage>
</organism>
<name>H5Y584_9FIRM</name>
<dbReference type="EMBL" id="CM001441">
    <property type="protein sequence ID" value="EHQ90188.1"/>
    <property type="molecule type" value="Genomic_DNA"/>
</dbReference>
<dbReference type="GO" id="GO:0003677">
    <property type="term" value="F:DNA binding"/>
    <property type="evidence" value="ECO:0007669"/>
    <property type="project" value="UniProtKB-KW"/>
</dbReference>
<dbReference type="EMBL" id="CM001441">
    <property type="protein sequence ID" value="EHQ89562.1"/>
    <property type="molecule type" value="Genomic_DNA"/>
</dbReference>
<evidence type="ECO:0000313" key="7">
    <source>
        <dbReference type="EMBL" id="EHQ88943.1"/>
    </source>
</evidence>
<comment type="similarity">
    <text evidence="1">Belongs to the transposase IS21/IS408/IS1162 family.</text>
</comment>
<evidence type="ECO:0000313" key="8">
    <source>
        <dbReference type="EMBL" id="EHQ89562.1"/>
    </source>
</evidence>
<evidence type="ECO:0000313" key="9">
    <source>
        <dbReference type="EMBL" id="EHQ90188.1"/>
    </source>
</evidence>
<dbReference type="eggNOG" id="COG4584">
    <property type="taxonomic scope" value="Bacteria"/>
</dbReference>
<dbReference type="RefSeq" id="WP_007782006.1">
    <property type="nucleotide sequence ID" value="NZ_CM001441.1"/>
</dbReference>
<dbReference type="NCBIfam" id="NF033546">
    <property type="entry name" value="transpos_IS21"/>
    <property type="match status" value="1"/>
</dbReference>
<dbReference type="Pfam" id="PF22483">
    <property type="entry name" value="Mu-transpos_C_2"/>
    <property type="match status" value="1"/>
</dbReference>
<proteinExistence type="inferred from homology"/>
<dbReference type="GO" id="GO:0015074">
    <property type="term" value="P:DNA integration"/>
    <property type="evidence" value="ECO:0007669"/>
    <property type="project" value="InterPro"/>
</dbReference>
<dbReference type="InterPro" id="IPR054353">
    <property type="entry name" value="IstA-like_C"/>
</dbReference>
<evidence type="ECO:0000256" key="4">
    <source>
        <dbReference type="ARBA" id="ARBA00023172"/>
    </source>
</evidence>
<accession>H5Y584</accession>
<dbReference type="SUPFAM" id="SSF46689">
    <property type="entry name" value="Homeodomain-like"/>
    <property type="match status" value="1"/>
</dbReference>
<protein>
    <submittedName>
        <fullName evidence="9">Transposase</fullName>
    </submittedName>
</protein>
<dbReference type="PANTHER" id="PTHR35004:SF7">
    <property type="entry name" value="INTEGRASE PROTEIN"/>
    <property type="match status" value="1"/>
</dbReference>
<dbReference type="PROSITE" id="PS50531">
    <property type="entry name" value="HTH_IS21"/>
    <property type="match status" value="1"/>
</dbReference>
<feature type="domain" description="Integrase catalytic" evidence="6">
    <location>
        <begin position="121"/>
        <end position="311"/>
    </location>
</feature>
<keyword evidence="3" id="KW-0238">DNA-binding</keyword>
<dbReference type="Proteomes" id="UP000005104">
    <property type="component" value="Chromosome"/>
</dbReference>
<feature type="domain" description="HTH IS21-type" evidence="5">
    <location>
        <begin position="6"/>
        <end position="69"/>
    </location>
</feature>
<evidence type="ECO:0000259" key="5">
    <source>
        <dbReference type="PROSITE" id="PS50531"/>
    </source>
</evidence>
<dbReference type="STRING" id="768710.DesyoDRAFT_1818"/>
<evidence type="ECO:0000256" key="1">
    <source>
        <dbReference type="ARBA" id="ARBA00009277"/>
    </source>
</evidence>
<evidence type="ECO:0000256" key="3">
    <source>
        <dbReference type="ARBA" id="ARBA00023125"/>
    </source>
</evidence>
<evidence type="ECO:0000313" key="10">
    <source>
        <dbReference type="Proteomes" id="UP000005104"/>
    </source>
</evidence>
<evidence type="ECO:0000256" key="2">
    <source>
        <dbReference type="ARBA" id="ARBA00022578"/>
    </source>
</evidence>
<dbReference type="InterPro" id="IPR009057">
    <property type="entry name" value="Homeodomain-like_sf"/>
</dbReference>
<dbReference type="GO" id="GO:0006310">
    <property type="term" value="P:DNA recombination"/>
    <property type="evidence" value="ECO:0007669"/>
    <property type="project" value="UniProtKB-KW"/>
</dbReference>
<dbReference type="AlphaFoldDB" id="H5Y584"/>
<dbReference type="PANTHER" id="PTHR35004">
    <property type="entry name" value="TRANSPOSASE RV3428C-RELATED"/>
    <property type="match status" value="1"/>
</dbReference>
<keyword evidence="2" id="KW-0815">Transposition</keyword>
<dbReference type="GO" id="GO:0032196">
    <property type="term" value="P:transposition"/>
    <property type="evidence" value="ECO:0007669"/>
    <property type="project" value="UniProtKB-KW"/>
</dbReference>
<gene>
    <name evidence="7" type="ORF">DesyoDRAFT_1818</name>
    <name evidence="8" type="ORF">DesyoDRAFT_2489</name>
    <name evidence="9" type="ORF">DesyoDRAFT_3154</name>
</gene>
<evidence type="ECO:0000259" key="6">
    <source>
        <dbReference type="PROSITE" id="PS50994"/>
    </source>
</evidence>
<dbReference type="InterPro" id="IPR001584">
    <property type="entry name" value="Integrase_cat-core"/>
</dbReference>